<dbReference type="OrthoDB" id="7355818at2"/>
<proteinExistence type="predicted"/>
<evidence type="ECO:0008006" key="3">
    <source>
        <dbReference type="Google" id="ProtNLM"/>
    </source>
</evidence>
<dbReference type="AlphaFoldDB" id="A0A366CY78"/>
<keyword evidence="2" id="KW-1185">Reference proteome</keyword>
<dbReference type="Proteomes" id="UP000252086">
    <property type="component" value="Unassembled WGS sequence"/>
</dbReference>
<dbReference type="RefSeq" id="WP_113874581.1">
    <property type="nucleotide sequence ID" value="NZ_QNRF01000005.1"/>
</dbReference>
<organism evidence="1 2">
    <name type="scientific">Marinomonas aquiplantarum</name>
    <dbReference type="NCBI Taxonomy" id="491951"/>
    <lineage>
        <taxon>Bacteria</taxon>
        <taxon>Pseudomonadati</taxon>
        <taxon>Pseudomonadota</taxon>
        <taxon>Gammaproteobacteria</taxon>
        <taxon>Oceanospirillales</taxon>
        <taxon>Oceanospirillaceae</taxon>
        <taxon>Marinomonas</taxon>
    </lineage>
</organism>
<sequence>MSLDLNQLREFVVMPTLSNLGMYSLAAEQLVMGTITQESRAVYLKQLGKGPALGLIQMEPATHHDLWVNFIHYKQALISDLRGLLSGEADDVYEVSGVPDPLELVSNLKYAVAMCRVHYWRKPQSMPQANDIAALGEYWKDHYNTYLGAGTVEEFINNFPSELYGDGLNLEKQK</sequence>
<protein>
    <recommendedName>
        <fullName evidence="3">Transglycosylase-like protein with SLT domain</fullName>
    </recommendedName>
</protein>
<name>A0A366CY78_9GAMM</name>
<evidence type="ECO:0000313" key="1">
    <source>
        <dbReference type="EMBL" id="RBO82616.1"/>
    </source>
</evidence>
<accession>A0A366CY78</accession>
<dbReference type="EMBL" id="QNRF01000005">
    <property type="protein sequence ID" value="RBO82616.1"/>
    <property type="molecule type" value="Genomic_DNA"/>
</dbReference>
<comment type="caution">
    <text evidence="1">The sequence shown here is derived from an EMBL/GenBank/DDBJ whole genome shotgun (WGS) entry which is preliminary data.</text>
</comment>
<evidence type="ECO:0000313" key="2">
    <source>
        <dbReference type="Proteomes" id="UP000252086"/>
    </source>
</evidence>
<gene>
    <name evidence="1" type="ORF">DFP76_10581</name>
</gene>
<reference evidence="1 2" key="1">
    <citation type="submission" date="2018-06" db="EMBL/GenBank/DDBJ databases">
        <title>Genomic Encyclopedia of Type Strains, Phase III (KMG-III): the genomes of soil and plant-associated and newly described type strains.</title>
        <authorList>
            <person name="Whitman W."/>
        </authorList>
    </citation>
    <scope>NUCLEOTIDE SEQUENCE [LARGE SCALE GENOMIC DNA]</scope>
    <source>
        <strain evidence="1 2">CECT 7732</strain>
    </source>
</reference>